<feature type="repeat" description="WD" evidence="6">
    <location>
        <begin position="647"/>
        <end position="688"/>
    </location>
</feature>
<dbReference type="InterPro" id="IPR036872">
    <property type="entry name" value="CH_dom_sf"/>
</dbReference>
<dbReference type="SMART" id="SM00320">
    <property type="entry name" value="WD40"/>
    <property type="match status" value="11"/>
</dbReference>
<dbReference type="GO" id="GO:0030515">
    <property type="term" value="F:snoRNA binding"/>
    <property type="evidence" value="ECO:0007669"/>
    <property type="project" value="TreeGrafter"/>
</dbReference>
<keyword evidence="9" id="KW-1185">Reference proteome</keyword>
<dbReference type="Pfam" id="PF00307">
    <property type="entry name" value="CH"/>
    <property type="match status" value="1"/>
</dbReference>
<evidence type="ECO:0000313" key="10">
    <source>
        <dbReference type="WBParaSite" id="nRc.2.0.1.t42574-RA"/>
    </source>
</evidence>
<protein>
    <submittedName>
        <fullName evidence="10">Calponin-homology (CH) domain-containing protein</fullName>
    </submittedName>
</protein>
<dbReference type="Proteomes" id="UP000887565">
    <property type="component" value="Unplaced"/>
</dbReference>
<dbReference type="InterPro" id="IPR051570">
    <property type="entry name" value="TBC1_cilium_biogenesis"/>
</dbReference>
<feature type="region of interest" description="Disordered" evidence="7">
    <location>
        <begin position="225"/>
        <end position="257"/>
    </location>
</feature>
<keyword evidence="4" id="KW-0539">Nucleus</keyword>
<evidence type="ECO:0000256" key="5">
    <source>
        <dbReference type="ARBA" id="ARBA00038229"/>
    </source>
</evidence>
<dbReference type="Pfam" id="PF04003">
    <property type="entry name" value="Utp12"/>
    <property type="match status" value="1"/>
</dbReference>
<dbReference type="CDD" id="cd00200">
    <property type="entry name" value="WD40"/>
    <property type="match status" value="1"/>
</dbReference>
<feature type="domain" description="Calponin-homology (CH)" evidence="8">
    <location>
        <begin position="960"/>
        <end position="1069"/>
    </location>
</feature>
<dbReference type="PANTHER" id="PTHR19853">
    <property type="entry name" value="WD REPEAT CONTAINING PROTEIN 3 WDR3"/>
    <property type="match status" value="1"/>
</dbReference>
<evidence type="ECO:0000256" key="2">
    <source>
        <dbReference type="ARBA" id="ARBA00022574"/>
    </source>
</evidence>
<dbReference type="GO" id="GO:0032040">
    <property type="term" value="C:small-subunit processome"/>
    <property type="evidence" value="ECO:0007669"/>
    <property type="project" value="TreeGrafter"/>
</dbReference>
<sequence>MGVTKQYLKFVPAGICNVVASNSCNICYLSSKVCLVAACENVYAWDLKKEEKIAVYNGGKSLAVQIRCSPDDRHFAVGYADGTINIFDSKQAGDAKLTFSGHKSSITCLDYSADGLLLVSGGKDCVTIVWDIVNESGLYKLMGHQAPVTQCKLIRKSSILVTSSKDSLIKFWDLSSQHCFYTLSDHRNEVWDFAFVRSETQLITGGAENELRVFDITWIQDENEPQTSNIKTESDDGENQEKRAKIDAEDDDNSIKDLEDEQANNILRIKKFGTILRHAKGRVTQLTLSSDQKLLLCLGHGGTHVDAYSILTTKQTEERIKKKLRKLAKKRDKALEDGSEVVTYDEESVAKDIRTRFLRLNDFKASSKPKFVAFCHMLASSKIPGQYKILILLQNNCVEECVFNTDYEKSLTVDLETSRKNLLSLHGHTDGNIQGCLSFSNDNTAIMSGARGAVKIWNRASMSCVRTMPCGNADDDCTCGAFLVGDRHCLAANKAGKLTLYDIGSSQIIEEIDAHNGSISSLCFSPDQKGLATSSADKSVKFWDFELVSDGEKRKLSLSHIKTLQLSDEVLCCKITENGKYLAVGLLDNTAKIYFVDTLKFFLCLYGHSLPVLCLDTSSDSTLIVTGSADKNVKIWGMDFGDCHKSLFAHDDSVTSVKFIPKTHMFFSAGKDGKIKQWDADKFEKIIVLSGHHNEIWSLAMSFSGKFLVSASHDKSIRLWEKTDEILVLQEEQEMEREAEYEKSLEEQEDIVPGEAANTEIGLAARKTLETVKSAEDIIEAVDIIRKERMMEDKDEVHQVHPLIKAYRCQDLPSFLMEVVRRVRSSELEKSLLMIPFGYVLDILENLCECISKNNTVELACRCVLFLLRVHHGTLLTTSKAAVILDKLKNCCSPKINEIRDILGFNLAALNFLKMDLTEKKEAKLFSKFSLSLIDTMAHRTTGGGLAFQVQQKQQSKFNEQEAEGALKFIKEKTGENFSTDGSRENFGKLLKDGQILCKFANALKPGSVKKIQTAKTSFACMENINCFVETARSLGVPVEELFQSVDLYEERDLFSVVSCILSVQRRAK</sequence>
<dbReference type="Gene3D" id="2.130.10.10">
    <property type="entry name" value="YVTN repeat-like/Quinoprotein amine dehydrogenase"/>
    <property type="match status" value="3"/>
</dbReference>
<dbReference type="PROSITE" id="PS00678">
    <property type="entry name" value="WD_REPEATS_1"/>
    <property type="match status" value="3"/>
</dbReference>
<dbReference type="InterPro" id="IPR020472">
    <property type="entry name" value="WD40_PAC1"/>
</dbReference>
<feature type="repeat" description="WD" evidence="6">
    <location>
        <begin position="183"/>
        <end position="216"/>
    </location>
</feature>
<dbReference type="FunFam" id="2.130.10.10:FF:000157">
    <property type="entry name" value="WD repeat domain 3"/>
    <property type="match status" value="1"/>
</dbReference>
<evidence type="ECO:0000256" key="7">
    <source>
        <dbReference type="SAM" id="MobiDB-lite"/>
    </source>
</evidence>
<dbReference type="FunFam" id="2.130.10.10:FF:000178">
    <property type="entry name" value="WD repeat domain 3"/>
    <property type="match status" value="1"/>
</dbReference>
<keyword evidence="2 6" id="KW-0853">WD repeat</keyword>
<feature type="repeat" description="WD" evidence="6">
    <location>
        <begin position="99"/>
        <end position="140"/>
    </location>
</feature>
<dbReference type="Gene3D" id="1.10.418.10">
    <property type="entry name" value="Calponin-like domain"/>
    <property type="match status" value="1"/>
</dbReference>
<evidence type="ECO:0000256" key="3">
    <source>
        <dbReference type="ARBA" id="ARBA00022737"/>
    </source>
</evidence>
<feature type="repeat" description="WD" evidence="6">
    <location>
        <begin position="141"/>
        <end position="182"/>
    </location>
</feature>
<dbReference type="Pfam" id="PF25172">
    <property type="entry name" value="Beta-prop_WDR3_2nd"/>
    <property type="match status" value="1"/>
</dbReference>
<dbReference type="GO" id="GO:0030490">
    <property type="term" value="P:maturation of SSU-rRNA"/>
    <property type="evidence" value="ECO:0007669"/>
    <property type="project" value="TreeGrafter"/>
</dbReference>
<dbReference type="InterPro" id="IPR007148">
    <property type="entry name" value="SSU_processome_Utp12"/>
</dbReference>
<comment type="subcellular location">
    <subcellularLocation>
        <location evidence="1">Nucleus</location>
        <location evidence="1">Nucleolus</location>
    </subcellularLocation>
</comment>
<accession>A0A915KWN7</accession>
<dbReference type="PRINTS" id="PR00320">
    <property type="entry name" value="GPROTEINBRPT"/>
</dbReference>
<organism evidence="9 10">
    <name type="scientific">Romanomermis culicivorax</name>
    <name type="common">Nematode worm</name>
    <dbReference type="NCBI Taxonomy" id="13658"/>
    <lineage>
        <taxon>Eukaryota</taxon>
        <taxon>Metazoa</taxon>
        <taxon>Ecdysozoa</taxon>
        <taxon>Nematoda</taxon>
        <taxon>Enoplea</taxon>
        <taxon>Dorylaimia</taxon>
        <taxon>Mermithida</taxon>
        <taxon>Mermithoidea</taxon>
        <taxon>Mermithidae</taxon>
        <taxon>Romanomermis</taxon>
    </lineage>
</organism>
<dbReference type="InterPro" id="IPR003096">
    <property type="entry name" value="SM22_calponin"/>
</dbReference>
<feature type="repeat" description="WD" evidence="6">
    <location>
        <begin position="512"/>
        <end position="546"/>
    </location>
</feature>
<dbReference type="SMART" id="SM00033">
    <property type="entry name" value="CH"/>
    <property type="match status" value="1"/>
</dbReference>
<dbReference type="PANTHER" id="PTHR19853:SF0">
    <property type="entry name" value="WD REPEAT-CONTAINING PROTEIN 3"/>
    <property type="match status" value="1"/>
</dbReference>
<evidence type="ECO:0000256" key="4">
    <source>
        <dbReference type="ARBA" id="ARBA00023242"/>
    </source>
</evidence>
<evidence type="ECO:0000256" key="6">
    <source>
        <dbReference type="PROSITE-ProRule" id="PRU00221"/>
    </source>
</evidence>
<dbReference type="Pfam" id="PF25173">
    <property type="entry name" value="Beta-prop_WDR3_1st"/>
    <property type="match status" value="1"/>
</dbReference>
<dbReference type="PROSITE" id="PS50082">
    <property type="entry name" value="WD_REPEATS_2"/>
    <property type="match status" value="7"/>
</dbReference>
<keyword evidence="3" id="KW-0677">Repeat</keyword>
<dbReference type="InterPro" id="IPR015943">
    <property type="entry name" value="WD40/YVTN_repeat-like_dom_sf"/>
</dbReference>
<feature type="repeat" description="WD" evidence="6">
    <location>
        <begin position="689"/>
        <end position="721"/>
    </location>
</feature>
<feature type="repeat" description="WD" evidence="6">
    <location>
        <begin position="605"/>
        <end position="646"/>
    </location>
</feature>
<dbReference type="PRINTS" id="PR00888">
    <property type="entry name" value="SM22CALPONIN"/>
</dbReference>
<dbReference type="PROSITE" id="PS50021">
    <property type="entry name" value="CH"/>
    <property type="match status" value="1"/>
</dbReference>
<dbReference type="SUPFAM" id="SSF47576">
    <property type="entry name" value="Calponin-homology domain, CH-domain"/>
    <property type="match status" value="1"/>
</dbReference>
<name>A0A915KWN7_ROMCU</name>
<evidence type="ECO:0000259" key="8">
    <source>
        <dbReference type="PROSITE" id="PS50021"/>
    </source>
</evidence>
<dbReference type="SUPFAM" id="SSF50978">
    <property type="entry name" value="WD40 repeat-like"/>
    <property type="match status" value="2"/>
</dbReference>
<reference evidence="10" key="1">
    <citation type="submission" date="2022-11" db="UniProtKB">
        <authorList>
            <consortium name="WormBaseParasite"/>
        </authorList>
    </citation>
    <scope>IDENTIFICATION</scope>
</reference>
<dbReference type="InterPro" id="IPR001680">
    <property type="entry name" value="WD40_rpt"/>
</dbReference>
<dbReference type="WBParaSite" id="nRc.2.0.1.t42574-RA">
    <property type="protein sequence ID" value="nRc.2.0.1.t42574-RA"/>
    <property type="gene ID" value="nRc.2.0.1.g42574"/>
</dbReference>
<comment type="similarity">
    <text evidence="5">Belongs to the WD repeat WDR3/UTP12 family.</text>
</comment>
<dbReference type="GO" id="GO:0034388">
    <property type="term" value="C:Pwp2p-containing subcomplex of 90S preribosome"/>
    <property type="evidence" value="ECO:0007669"/>
    <property type="project" value="TreeGrafter"/>
</dbReference>
<dbReference type="InterPro" id="IPR001715">
    <property type="entry name" value="CH_dom"/>
</dbReference>
<feature type="compositionally biased region" description="Basic and acidic residues" evidence="7">
    <location>
        <begin position="239"/>
        <end position="257"/>
    </location>
</feature>
<dbReference type="PROSITE" id="PS50294">
    <property type="entry name" value="WD_REPEATS_REGION"/>
    <property type="match status" value="6"/>
</dbReference>
<dbReference type="OMA" id="MNIPLTC"/>
<dbReference type="InterPro" id="IPR019775">
    <property type="entry name" value="WD40_repeat_CS"/>
</dbReference>
<dbReference type="InterPro" id="IPR036322">
    <property type="entry name" value="WD40_repeat_dom_sf"/>
</dbReference>
<proteinExistence type="inferred from homology"/>
<evidence type="ECO:0000256" key="1">
    <source>
        <dbReference type="ARBA" id="ARBA00004604"/>
    </source>
</evidence>
<dbReference type="AlphaFoldDB" id="A0A915KWN7"/>
<evidence type="ECO:0000313" key="9">
    <source>
        <dbReference type="Proteomes" id="UP000887565"/>
    </source>
</evidence>